<reference evidence="1" key="2">
    <citation type="submission" date="2020-04" db="EMBL/GenBank/DDBJ databases">
        <authorList>
            <person name="Santos R.A.C."/>
            <person name="Steenwyk J.L."/>
            <person name="Rivero-Menendez O."/>
            <person name="Mead M.E."/>
            <person name="Silva L.P."/>
            <person name="Bastos R.W."/>
            <person name="Alastruey-Izquierdo A."/>
            <person name="Goldman G.H."/>
            <person name="Rokas A."/>
        </authorList>
    </citation>
    <scope>NUCLEOTIDE SEQUENCE</scope>
    <source>
        <strain evidence="1">CNM-CM8927</strain>
    </source>
</reference>
<reference evidence="1" key="1">
    <citation type="journal article" date="2020" name="bioRxiv">
        <title>Genomic and phenotypic heterogeneity of clinical isolates of the human pathogens Aspergillus fumigatus, Aspergillus lentulus and Aspergillus fumigatiaffinis.</title>
        <authorList>
            <person name="dos Santos R.A.C."/>
            <person name="Steenwyk J.L."/>
            <person name="Rivero-Menendez O."/>
            <person name="Mead M.E."/>
            <person name="Silva L.P."/>
            <person name="Bastos R.W."/>
            <person name="Alastruey-Izquierdo A."/>
            <person name="Goldman G.H."/>
            <person name="Rokas A."/>
        </authorList>
    </citation>
    <scope>NUCLEOTIDE SEQUENCE</scope>
    <source>
        <strain evidence="1">CNM-CM8927</strain>
    </source>
</reference>
<dbReference type="Proteomes" id="UP000649114">
    <property type="component" value="Unassembled WGS sequence"/>
</dbReference>
<proteinExistence type="predicted"/>
<organism evidence="1 2">
    <name type="scientific">Aspergillus lentulus</name>
    <dbReference type="NCBI Taxonomy" id="293939"/>
    <lineage>
        <taxon>Eukaryota</taxon>
        <taxon>Fungi</taxon>
        <taxon>Dikarya</taxon>
        <taxon>Ascomycota</taxon>
        <taxon>Pezizomycotina</taxon>
        <taxon>Eurotiomycetes</taxon>
        <taxon>Eurotiomycetidae</taxon>
        <taxon>Eurotiales</taxon>
        <taxon>Aspergillaceae</taxon>
        <taxon>Aspergillus</taxon>
        <taxon>Aspergillus subgen. Fumigati</taxon>
    </lineage>
</organism>
<comment type="caution">
    <text evidence="1">The sequence shown here is derived from an EMBL/GenBank/DDBJ whole genome shotgun (WGS) entry which is preliminary data.</text>
</comment>
<dbReference type="EMBL" id="JAAAPU010000581">
    <property type="protein sequence ID" value="KAF4197116.1"/>
    <property type="molecule type" value="Genomic_DNA"/>
</dbReference>
<evidence type="ECO:0000313" key="2">
    <source>
        <dbReference type="Proteomes" id="UP000649114"/>
    </source>
</evidence>
<accession>A0AAN5YDL1</accession>
<evidence type="ECO:0000313" key="1">
    <source>
        <dbReference type="EMBL" id="KAF4197116.1"/>
    </source>
</evidence>
<gene>
    <name evidence="1" type="ORF">CNMCM8927_007309</name>
</gene>
<name>A0AAN5YDL1_ASPLE</name>
<sequence>MIAFPSIAPTLYPGGGRIATAPLVSVNDDRADCAMYVGTCFASIMLPRTRTVVRARMYAGSSAGSVGGRILRASPAVKTMWSRRIFSLALGDGADGKRSGCVALSSRVRMFASRVDSSPRSTVVPAILVVNCSSG</sequence>
<protein>
    <submittedName>
        <fullName evidence="1">Uncharacterized protein</fullName>
    </submittedName>
</protein>
<dbReference type="AlphaFoldDB" id="A0AAN5YDL1"/>